<dbReference type="AlphaFoldDB" id="A0ABD3BUC1"/>
<reference evidence="2" key="1">
    <citation type="journal article" date="2024" name="IScience">
        <title>Strigolactones Initiate the Formation of Haustorium-like Structures in Castilleja.</title>
        <authorList>
            <person name="Buerger M."/>
            <person name="Peterson D."/>
            <person name="Chory J."/>
        </authorList>
    </citation>
    <scope>NUCLEOTIDE SEQUENCE [LARGE SCALE GENOMIC DNA]</scope>
</reference>
<dbReference type="EMBL" id="JAVIJP010000066">
    <property type="protein sequence ID" value="KAL3620894.1"/>
    <property type="molecule type" value="Genomic_DNA"/>
</dbReference>
<evidence type="ECO:0000313" key="1">
    <source>
        <dbReference type="EMBL" id="KAL3620894.1"/>
    </source>
</evidence>
<protein>
    <submittedName>
        <fullName evidence="1">Uncharacterized protein</fullName>
    </submittedName>
</protein>
<accession>A0ABD3BUC1</accession>
<comment type="caution">
    <text evidence="1">The sequence shown here is derived from an EMBL/GenBank/DDBJ whole genome shotgun (WGS) entry which is preliminary data.</text>
</comment>
<organism evidence="1 2">
    <name type="scientific">Castilleja foliolosa</name>
    <dbReference type="NCBI Taxonomy" id="1961234"/>
    <lineage>
        <taxon>Eukaryota</taxon>
        <taxon>Viridiplantae</taxon>
        <taxon>Streptophyta</taxon>
        <taxon>Embryophyta</taxon>
        <taxon>Tracheophyta</taxon>
        <taxon>Spermatophyta</taxon>
        <taxon>Magnoliopsida</taxon>
        <taxon>eudicotyledons</taxon>
        <taxon>Gunneridae</taxon>
        <taxon>Pentapetalae</taxon>
        <taxon>asterids</taxon>
        <taxon>lamiids</taxon>
        <taxon>Lamiales</taxon>
        <taxon>Orobanchaceae</taxon>
        <taxon>Pedicularideae</taxon>
        <taxon>Castillejinae</taxon>
        <taxon>Castilleja</taxon>
    </lineage>
</organism>
<proteinExistence type="predicted"/>
<sequence length="127" mass="14128">MLNGKVAMISVQGETESEVDCLISVVDDFPKDDELHFEIKLIVFSKAKETSYKLPGNEPVSSIMAVYSYFYADSLENEPDCTGSRVGCVMTGLRGEGERTSGDDCRVQTRRLEKGGLRRRSAVQLRL</sequence>
<evidence type="ECO:0000313" key="2">
    <source>
        <dbReference type="Proteomes" id="UP001632038"/>
    </source>
</evidence>
<keyword evidence="2" id="KW-1185">Reference proteome</keyword>
<name>A0ABD3BUC1_9LAMI</name>
<dbReference type="Proteomes" id="UP001632038">
    <property type="component" value="Unassembled WGS sequence"/>
</dbReference>
<gene>
    <name evidence="1" type="ORF">CASFOL_035806</name>
</gene>